<dbReference type="Proteomes" id="UP000037904">
    <property type="component" value="Unassembled WGS sequence"/>
</dbReference>
<sequence>MKYWSHDPSEESLIHVSSNHDSRINTKHRKYCSSGISHGIVRIVTLFRFVSFQECQRAPDRVPVCWKCTKAIPLKRRQRLTIYHAISAVHAEANIHE</sequence>
<proteinExistence type="predicted"/>
<accession>A0A0M9EUY0</accession>
<evidence type="ECO:0000313" key="2">
    <source>
        <dbReference type="Proteomes" id="UP000037904"/>
    </source>
</evidence>
<comment type="caution">
    <text evidence="1">The sequence shown here is derived from an EMBL/GenBank/DDBJ whole genome shotgun (WGS) entry which is preliminary data.</text>
</comment>
<gene>
    <name evidence="1" type="ORF">FLAG1_06967</name>
</gene>
<organism evidence="1 2">
    <name type="scientific">Fusarium langsethiae</name>
    <dbReference type="NCBI Taxonomy" id="179993"/>
    <lineage>
        <taxon>Eukaryota</taxon>
        <taxon>Fungi</taxon>
        <taxon>Dikarya</taxon>
        <taxon>Ascomycota</taxon>
        <taxon>Pezizomycotina</taxon>
        <taxon>Sordariomycetes</taxon>
        <taxon>Hypocreomycetidae</taxon>
        <taxon>Hypocreales</taxon>
        <taxon>Nectriaceae</taxon>
        <taxon>Fusarium</taxon>
    </lineage>
</organism>
<evidence type="ECO:0000313" key="1">
    <source>
        <dbReference type="EMBL" id="KPA40150.1"/>
    </source>
</evidence>
<dbReference type="AlphaFoldDB" id="A0A0M9EUY0"/>
<keyword evidence="2" id="KW-1185">Reference proteome</keyword>
<reference evidence="1 2" key="1">
    <citation type="submission" date="2015-04" db="EMBL/GenBank/DDBJ databases">
        <title>The draft genome sequence of Fusarium langsethiae, a T-2/HT-2 mycotoxin producer.</title>
        <authorList>
            <person name="Lysoe E."/>
            <person name="Divon H.H."/>
            <person name="Terzi V."/>
            <person name="Orru L."/>
            <person name="Lamontanara A."/>
            <person name="Kolseth A.-K."/>
            <person name="Frandsen R.J."/>
            <person name="Nielsen K."/>
            <person name="Thrane U."/>
        </authorList>
    </citation>
    <scope>NUCLEOTIDE SEQUENCE [LARGE SCALE GENOMIC DNA]</scope>
    <source>
        <strain evidence="1 2">Fl201059</strain>
    </source>
</reference>
<dbReference type="EMBL" id="JXCE01000150">
    <property type="protein sequence ID" value="KPA40150.1"/>
    <property type="molecule type" value="Genomic_DNA"/>
</dbReference>
<protein>
    <submittedName>
        <fullName evidence="1">Uncharacterized protein</fullName>
    </submittedName>
</protein>
<name>A0A0M9EUY0_FUSLA</name>